<keyword evidence="5 8" id="KW-0408">Iron</keyword>
<evidence type="ECO:0000256" key="4">
    <source>
        <dbReference type="ARBA" id="ARBA00022723"/>
    </source>
</evidence>
<evidence type="ECO:0000256" key="6">
    <source>
        <dbReference type="ARBA" id="ARBA00023315"/>
    </source>
</evidence>
<feature type="binding site" evidence="8">
    <location>
        <position position="247"/>
    </location>
    <ligand>
        <name>substrate</name>
    </ligand>
</feature>
<dbReference type="InterPro" id="IPR017860">
    <property type="entry name" value="Peptidase_M22_CS"/>
</dbReference>
<keyword evidence="12" id="KW-1185">Reference proteome</keyword>
<keyword evidence="11" id="KW-0378">Hydrolase</keyword>
<evidence type="ECO:0000256" key="5">
    <source>
        <dbReference type="ARBA" id="ARBA00023004"/>
    </source>
</evidence>
<dbReference type="PANTHER" id="PTHR11735">
    <property type="entry name" value="TRNA N6-ADENOSINE THREONYLCARBAMOYLTRANSFERASE"/>
    <property type="match status" value="1"/>
</dbReference>
<evidence type="ECO:0000313" key="12">
    <source>
        <dbReference type="Proteomes" id="UP000007519"/>
    </source>
</evidence>
<evidence type="ECO:0000259" key="10">
    <source>
        <dbReference type="Pfam" id="PF00814"/>
    </source>
</evidence>
<dbReference type="FunFam" id="3.30.420.40:FF:000040">
    <property type="entry name" value="tRNA N6-adenosine threonylcarbamoyltransferase"/>
    <property type="match status" value="1"/>
</dbReference>
<organism evidence="11 12">
    <name type="scientific">Saprospira grandis (strain Lewin)</name>
    <dbReference type="NCBI Taxonomy" id="984262"/>
    <lineage>
        <taxon>Bacteria</taxon>
        <taxon>Pseudomonadati</taxon>
        <taxon>Bacteroidota</taxon>
        <taxon>Saprospiria</taxon>
        <taxon>Saprospirales</taxon>
        <taxon>Saprospiraceae</taxon>
        <taxon>Saprospira</taxon>
    </lineage>
</organism>
<dbReference type="Pfam" id="PF00814">
    <property type="entry name" value="TsaD"/>
    <property type="match status" value="1"/>
</dbReference>
<feature type="binding site" evidence="8">
    <location>
        <position position="174"/>
    </location>
    <ligand>
        <name>Fe cation</name>
        <dbReference type="ChEBI" id="CHEBI:24875"/>
    </ligand>
</feature>
<dbReference type="GO" id="GO:0002949">
    <property type="term" value="P:tRNA threonylcarbamoyladenosine modification"/>
    <property type="evidence" value="ECO:0007669"/>
    <property type="project" value="UniProtKB-UniRule"/>
</dbReference>
<dbReference type="AlphaFoldDB" id="H6L986"/>
<accession>H6L986</accession>
<dbReference type="NCBIfam" id="TIGR03723">
    <property type="entry name" value="T6A_TsaD_YgjD"/>
    <property type="match status" value="1"/>
</dbReference>
<dbReference type="PRINTS" id="PR00789">
    <property type="entry name" value="OSIALOPTASE"/>
</dbReference>
<dbReference type="InterPro" id="IPR043129">
    <property type="entry name" value="ATPase_NBD"/>
</dbReference>
<keyword evidence="1 8" id="KW-0963">Cytoplasm</keyword>
<protein>
    <recommendedName>
        <fullName evidence="8">tRNA N6-adenosine threonylcarbamoyltransferase</fullName>
        <ecNumber evidence="8">2.3.1.234</ecNumber>
    </recommendedName>
    <alternativeName>
        <fullName evidence="8">N6-L-threonylcarbamoyladenine synthase</fullName>
        <shortName evidence="8">t(6)A synthase</shortName>
    </alternativeName>
    <alternativeName>
        <fullName evidence="8">t(6)A37 threonylcarbamoyladenosine biosynthesis protein TsaD</fullName>
    </alternativeName>
    <alternativeName>
        <fullName evidence="8">tRNA threonylcarbamoyladenosine biosynthesis protein TsaD</fullName>
    </alternativeName>
</protein>
<feature type="binding site" evidence="8">
    <location>
        <position position="243"/>
    </location>
    <ligand>
        <name>substrate</name>
    </ligand>
</feature>
<dbReference type="InterPro" id="IPR022450">
    <property type="entry name" value="TsaD"/>
</dbReference>
<dbReference type="InterPro" id="IPR017861">
    <property type="entry name" value="KAE1/TsaD"/>
</dbReference>
<dbReference type="HOGENOM" id="CLU_023208_0_2_10"/>
<dbReference type="CDD" id="cd24133">
    <property type="entry name" value="ASKHA_NBD_TsaD_bac"/>
    <property type="match status" value="1"/>
</dbReference>
<feature type="binding site" evidence="8">
    <location>
        <position position="230"/>
    </location>
    <ligand>
        <name>substrate</name>
    </ligand>
</feature>
<keyword evidence="6 8" id="KW-0012">Acyltransferase</keyword>
<evidence type="ECO:0000256" key="7">
    <source>
        <dbReference type="ARBA" id="ARBA00048117"/>
    </source>
</evidence>
<dbReference type="KEGG" id="sgn:SGRA_1523"/>
<dbReference type="NCBIfam" id="TIGR00329">
    <property type="entry name" value="gcp_kae1"/>
    <property type="match status" value="1"/>
</dbReference>
<evidence type="ECO:0000256" key="9">
    <source>
        <dbReference type="SAM" id="MobiDB-lite"/>
    </source>
</evidence>
<dbReference type="PROSITE" id="PS01016">
    <property type="entry name" value="GLYCOPROTEASE"/>
    <property type="match status" value="1"/>
</dbReference>
<reference evidence="11 12" key="1">
    <citation type="journal article" date="2012" name="Stand. Genomic Sci.">
        <title>Complete genome sequencing and analysis of Saprospira grandis str. Lewin, a predatory marine bacterium.</title>
        <authorList>
            <person name="Saw J.H."/>
            <person name="Yuryev A."/>
            <person name="Kanbe M."/>
            <person name="Hou S."/>
            <person name="Young A.G."/>
            <person name="Aizawa S."/>
            <person name="Alam M."/>
        </authorList>
    </citation>
    <scope>NUCLEOTIDE SEQUENCE [LARGE SCALE GENOMIC DNA]</scope>
    <source>
        <strain evidence="11 12">Lewin</strain>
    </source>
</reference>
<feature type="binding site" evidence="8">
    <location>
        <position position="365"/>
    </location>
    <ligand>
        <name>Fe cation</name>
        <dbReference type="ChEBI" id="CHEBI:24875"/>
    </ligand>
</feature>
<dbReference type="EC" id="2.3.1.234" evidence="8"/>
<dbReference type="GO" id="GO:0005737">
    <property type="term" value="C:cytoplasm"/>
    <property type="evidence" value="ECO:0007669"/>
    <property type="project" value="UniProtKB-SubCell"/>
</dbReference>
<dbReference type="HAMAP" id="MF_01445">
    <property type="entry name" value="TsaD"/>
    <property type="match status" value="1"/>
</dbReference>
<feature type="binding site" evidence="8">
    <location>
        <begin position="197"/>
        <end position="201"/>
    </location>
    <ligand>
        <name>substrate</name>
    </ligand>
</feature>
<evidence type="ECO:0000256" key="1">
    <source>
        <dbReference type="ARBA" id="ARBA00022490"/>
    </source>
</evidence>
<evidence type="ECO:0000313" key="11">
    <source>
        <dbReference type="EMBL" id="AFC24258.1"/>
    </source>
</evidence>
<dbReference type="InterPro" id="IPR000905">
    <property type="entry name" value="Gcp-like_dom"/>
</dbReference>
<comment type="catalytic activity">
    <reaction evidence="7 8">
        <text>L-threonylcarbamoyladenylate + adenosine(37) in tRNA = N(6)-L-threonylcarbamoyladenosine(37) in tRNA + AMP + H(+)</text>
        <dbReference type="Rhea" id="RHEA:37059"/>
        <dbReference type="Rhea" id="RHEA-COMP:10162"/>
        <dbReference type="Rhea" id="RHEA-COMP:10163"/>
        <dbReference type="ChEBI" id="CHEBI:15378"/>
        <dbReference type="ChEBI" id="CHEBI:73682"/>
        <dbReference type="ChEBI" id="CHEBI:74411"/>
        <dbReference type="ChEBI" id="CHEBI:74418"/>
        <dbReference type="ChEBI" id="CHEBI:456215"/>
        <dbReference type="EC" id="2.3.1.234"/>
    </reaction>
</comment>
<dbReference type="Gene3D" id="3.30.420.40">
    <property type="match status" value="2"/>
</dbReference>
<evidence type="ECO:0000256" key="2">
    <source>
        <dbReference type="ARBA" id="ARBA00022679"/>
    </source>
</evidence>
<dbReference type="GO" id="GO:0016787">
    <property type="term" value="F:hydrolase activity"/>
    <property type="evidence" value="ECO:0007669"/>
    <property type="project" value="UniProtKB-KW"/>
</dbReference>
<feature type="binding site" evidence="8">
    <location>
        <position position="178"/>
    </location>
    <ligand>
        <name>Fe cation</name>
        <dbReference type="ChEBI" id="CHEBI:24875"/>
    </ligand>
</feature>
<feature type="domain" description="Gcp-like" evidence="10">
    <location>
        <begin position="87"/>
        <end position="371"/>
    </location>
</feature>
<dbReference type="PANTHER" id="PTHR11735:SF6">
    <property type="entry name" value="TRNA N6-ADENOSINE THREONYLCARBAMOYLTRANSFERASE, MITOCHONDRIAL"/>
    <property type="match status" value="1"/>
</dbReference>
<comment type="cofactor">
    <cofactor evidence="8">
        <name>Fe(2+)</name>
        <dbReference type="ChEBI" id="CHEBI:29033"/>
    </cofactor>
    <text evidence="8">Binds 1 Fe(2+) ion per subunit.</text>
</comment>
<comment type="subcellular location">
    <subcellularLocation>
        <location evidence="8">Cytoplasm</location>
    </subcellularLocation>
</comment>
<comment type="similarity">
    <text evidence="8">Belongs to the KAE1 / TsaD family.</text>
</comment>
<dbReference type="STRING" id="984262.SGRA_1523"/>
<dbReference type="Proteomes" id="UP000007519">
    <property type="component" value="Chromosome"/>
</dbReference>
<comment type="function">
    <text evidence="8">Required for the formation of a threonylcarbamoyl group on adenosine at position 37 (t(6)A37) in tRNAs that read codons beginning with adenine. Is involved in the transfer of the threonylcarbamoyl moiety of threonylcarbamoyl-AMP (TC-AMP) to the N6 group of A37, together with TsaE and TsaB. TsaD likely plays a direct catalytic role in this reaction.</text>
</comment>
<evidence type="ECO:0000256" key="3">
    <source>
        <dbReference type="ARBA" id="ARBA00022694"/>
    </source>
</evidence>
<proteinExistence type="inferred from homology"/>
<dbReference type="eggNOG" id="COG0533">
    <property type="taxonomic scope" value="Bacteria"/>
</dbReference>
<dbReference type="SUPFAM" id="SSF53067">
    <property type="entry name" value="Actin-like ATPase domain"/>
    <property type="match status" value="1"/>
</dbReference>
<keyword evidence="2 8" id="KW-0808">Transferase</keyword>
<sequence length="396" mass="42359">MCSSGAKRQTKAAKPPQGRANSELRNVAPQGEAAAEAPKNQKSATDSFKVLNFADRSQNKASMSLPYILAIESSCDDTAAAVMQGPKVLSNCRASQSVHEAYGGVVPELASRAHQAHIVPVVQAALKEAGIVQEQLSAVAFTRGPGLMGALLVGVSFAKGLALALDIPLIAVNHVQAHVMAHLIDAPQPKFPFLCLTVSGGHTQIVEVRAPLSMNILGESIDDAAGEAFDKIGKILGLGYPAGPKIDQLAKEGRAIYQFTEPRVEGLNFSFSGLKTNVLQFIQKKLRENPQFLEEEQINLVASVQQRIVSILMNKLKKAVKQTGIKEVAIAGGVSANSALRQALAEAGQKMGWATYIPDFQYCTDNAGMIGITAYYQYLAGDFVQQDTVPLARWSY</sequence>
<feature type="binding site" evidence="8">
    <location>
        <position position="337"/>
    </location>
    <ligand>
        <name>substrate</name>
    </ligand>
</feature>
<keyword evidence="4 8" id="KW-0479">Metal-binding</keyword>
<gene>
    <name evidence="8" type="primary">tsaD</name>
    <name evidence="11" type="synonym">gcp</name>
    <name evidence="11" type="ordered locus">SGRA_1523</name>
</gene>
<dbReference type="EMBL" id="CP002831">
    <property type="protein sequence ID" value="AFC24258.1"/>
    <property type="molecule type" value="Genomic_DNA"/>
</dbReference>
<evidence type="ECO:0000256" key="8">
    <source>
        <dbReference type="HAMAP-Rule" id="MF_01445"/>
    </source>
</evidence>
<dbReference type="GO" id="GO:0005506">
    <property type="term" value="F:iron ion binding"/>
    <property type="evidence" value="ECO:0007669"/>
    <property type="project" value="UniProtKB-UniRule"/>
</dbReference>
<name>H6L986_SAPGL</name>
<keyword evidence="3 8" id="KW-0819">tRNA processing</keyword>
<dbReference type="GO" id="GO:0061711">
    <property type="term" value="F:tRNA N(6)-L-threonylcarbamoyladenine synthase activity"/>
    <property type="evidence" value="ECO:0007669"/>
    <property type="project" value="UniProtKB-EC"/>
</dbReference>
<feature type="region of interest" description="Disordered" evidence="9">
    <location>
        <begin position="1"/>
        <end position="42"/>
    </location>
</feature>